<evidence type="ECO:0000256" key="2">
    <source>
        <dbReference type="SAM" id="Phobius"/>
    </source>
</evidence>
<dbReference type="Proteomes" id="UP000483820">
    <property type="component" value="Chromosome I"/>
</dbReference>
<protein>
    <submittedName>
        <fullName evidence="3">Uncharacterized protein</fullName>
    </submittedName>
</protein>
<feature type="transmembrane region" description="Helical" evidence="2">
    <location>
        <begin position="462"/>
        <end position="480"/>
    </location>
</feature>
<dbReference type="GeneID" id="9801537"/>
<dbReference type="GO" id="GO:0016255">
    <property type="term" value="P:attachment of GPI anchor to protein"/>
    <property type="evidence" value="ECO:0007669"/>
    <property type="project" value="TreeGrafter"/>
</dbReference>
<feature type="transmembrane region" description="Helical" evidence="2">
    <location>
        <begin position="410"/>
        <end position="430"/>
    </location>
</feature>
<dbReference type="PANTHER" id="PTHR13304:SF0">
    <property type="entry name" value="GLYCOSYLPHOSPHATIDYLINOSITOL ANCHOR ATTACHMENT 1 PROTEIN"/>
    <property type="match status" value="1"/>
</dbReference>
<proteinExistence type="predicted"/>
<dbReference type="KEGG" id="crq:GCK72_001030"/>
<sequence length="661" mass="74561">MALEIAKDGGLARPKILDRIIRFRKFILIIAYLGAYFSSQYLFDPVNMEVTRISEHSLMPGLVTPKFDKSGVAIQLYRRLTDLPKTKKQQKFILDVFSEFGLQCFTQKWKSTIAGYPKRGENVYGFIRGHRNDGAEAQLIVVQLGRSESARRMISRMLAFIDYAKEQVYWARDFVIVFVDGGDKKESIDQAAFALDAFLFKYQKIEALTSKQSNGTVIADEIQSQTGALIAGVVYDLSGMSIKGQHIINIQTNGLNGQQVNLDVFNGIVKIADSKHHSKVAIYGLMHRHASPYKDYSPYDVPLKALFTQAFVSIEGIHSVMGKYGVQGLTVGLSHDYSERQAGQFIEEVSRMLNNVLERLHQSYFMYVLSDDMHFISIALFVIPIGILISPLVFLVYFEWKKCQVFHFPLTYPFIHFIGYMLYLFTTWTYKHVGTRYVFQWTQYPFIGKEGCDGAFSPLFDLMHSFLLFSVVPFGLYAFYKVPVPCVPTMRIFCLVETTLAIVALALTNVGLGIFTSAVVVPVVFLMTYESYQRERSIFRSGMLAILSPMVVLTVVAYSLPAFITVIIPDKAYQTVIGVPVFMLQTMIQTDAANGSWHLFLMTCVAWPVWNMIFASSLRYDLDIDRANMTPPPTPAPSLASTAAGTPEDPPARGFGKRTKK</sequence>
<gene>
    <name evidence="3" type="ORF">GCK72_001030</name>
</gene>
<dbReference type="GO" id="GO:0042765">
    <property type="term" value="C:GPI-anchor transamidase complex"/>
    <property type="evidence" value="ECO:0007669"/>
    <property type="project" value="InterPro"/>
</dbReference>
<comment type="caution">
    <text evidence="3">The sequence shown here is derived from an EMBL/GenBank/DDBJ whole genome shotgun (WGS) entry which is preliminary data.</text>
</comment>
<evidence type="ECO:0000256" key="1">
    <source>
        <dbReference type="SAM" id="MobiDB-lite"/>
    </source>
</evidence>
<dbReference type="CTD" id="9801537"/>
<reference evidence="3 4" key="1">
    <citation type="submission" date="2019-12" db="EMBL/GenBank/DDBJ databases">
        <title>Chromosome-level assembly of the Caenorhabditis remanei genome.</title>
        <authorList>
            <person name="Teterina A.A."/>
            <person name="Willis J.H."/>
            <person name="Phillips P.C."/>
        </authorList>
    </citation>
    <scope>NUCLEOTIDE SEQUENCE [LARGE SCALE GENOMIC DNA]</scope>
    <source>
        <strain evidence="3 4">PX506</strain>
        <tissue evidence="3">Whole organism</tissue>
    </source>
</reference>
<feature type="transmembrane region" description="Helical" evidence="2">
    <location>
        <begin position="375"/>
        <end position="398"/>
    </location>
</feature>
<dbReference type="InterPro" id="IPR007246">
    <property type="entry name" value="Gaa1"/>
</dbReference>
<dbReference type="EMBL" id="WUAV01000001">
    <property type="protein sequence ID" value="KAF1769216.1"/>
    <property type="molecule type" value="Genomic_DNA"/>
</dbReference>
<dbReference type="PANTHER" id="PTHR13304">
    <property type="entry name" value="GLYCOSYLPHOSPHATIDYLINOSITOL ANCHOR ATTACHMENT 1 PROTEIN"/>
    <property type="match status" value="1"/>
</dbReference>
<feature type="transmembrane region" description="Helical" evidence="2">
    <location>
        <begin position="544"/>
        <end position="568"/>
    </location>
</feature>
<accession>A0A6A5HRA5</accession>
<evidence type="ECO:0000313" key="3">
    <source>
        <dbReference type="EMBL" id="KAF1769216.1"/>
    </source>
</evidence>
<dbReference type="AlphaFoldDB" id="A0A6A5HRA5"/>
<organism evidence="3 4">
    <name type="scientific">Caenorhabditis remanei</name>
    <name type="common">Caenorhabditis vulgaris</name>
    <dbReference type="NCBI Taxonomy" id="31234"/>
    <lineage>
        <taxon>Eukaryota</taxon>
        <taxon>Metazoa</taxon>
        <taxon>Ecdysozoa</taxon>
        <taxon>Nematoda</taxon>
        <taxon>Chromadorea</taxon>
        <taxon>Rhabditida</taxon>
        <taxon>Rhabditina</taxon>
        <taxon>Rhabditomorpha</taxon>
        <taxon>Rhabditoidea</taxon>
        <taxon>Rhabditidae</taxon>
        <taxon>Peloderinae</taxon>
        <taxon>Caenorhabditis</taxon>
    </lineage>
</organism>
<evidence type="ECO:0000313" key="4">
    <source>
        <dbReference type="Proteomes" id="UP000483820"/>
    </source>
</evidence>
<keyword evidence="2" id="KW-0812">Transmembrane</keyword>
<feature type="region of interest" description="Disordered" evidence="1">
    <location>
        <begin position="631"/>
        <end position="661"/>
    </location>
</feature>
<feature type="transmembrane region" description="Helical" evidence="2">
    <location>
        <begin position="514"/>
        <end position="532"/>
    </location>
</feature>
<dbReference type="Pfam" id="PF04114">
    <property type="entry name" value="Gaa1"/>
    <property type="match status" value="1"/>
</dbReference>
<keyword evidence="2" id="KW-1133">Transmembrane helix</keyword>
<feature type="transmembrane region" description="Helical" evidence="2">
    <location>
        <begin position="23"/>
        <end position="43"/>
    </location>
</feature>
<feature type="compositionally biased region" description="Low complexity" evidence="1">
    <location>
        <begin position="637"/>
        <end position="647"/>
    </location>
</feature>
<keyword evidence="2" id="KW-0472">Membrane</keyword>
<dbReference type="RefSeq" id="XP_003111223.2">
    <property type="nucleotide sequence ID" value="XM_003111175.2"/>
</dbReference>
<name>A0A6A5HRA5_CAERE</name>